<dbReference type="PROSITE" id="PS51257">
    <property type="entry name" value="PROKAR_LIPOPROTEIN"/>
    <property type="match status" value="1"/>
</dbReference>
<dbReference type="Proteomes" id="UP000176511">
    <property type="component" value="Unassembled WGS sequence"/>
</dbReference>
<name>A0A1F6DN25_9BACT</name>
<dbReference type="EMBL" id="MFLE01000002">
    <property type="protein sequence ID" value="OGG62680.1"/>
    <property type="molecule type" value="Genomic_DNA"/>
</dbReference>
<accession>A0A1F6DN25</accession>
<organism evidence="1 2">
    <name type="scientific">Candidatus Kaiserbacteria bacterium RIFCSPHIGHO2_02_FULL_49_34</name>
    <dbReference type="NCBI Taxonomy" id="1798491"/>
    <lineage>
        <taxon>Bacteria</taxon>
        <taxon>Candidatus Kaiseribacteriota</taxon>
    </lineage>
</organism>
<reference evidence="1 2" key="1">
    <citation type="journal article" date="2016" name="Nat. Commun.">
        <title>Thousands of microbial genomes shed light on interconnected biogeochemical processes in an aquifer system.</title>
        <authorList>
            <person name="Anantharaman K."/>
            <person name="Brown C.T."/>
            <person name="Hug L.A."/>
            <person name="Sharon I."/>
            <person name="Castelle C.J."/>
            <person name="Probst A.J."/>
            <person name="Thomas B.C."/>
            <person name="Singh A."/>
            <person name="Wilkins M.J."/>
            <person name="Karaoz U."/>
            <person name="Brodie E.L."/>
            <person name="Williams K.H."/>
            <person name="Hubbard S.S."/>
            <person name="Banfield J.F."/>
        </authorList>
    </citation>
    <scope>NUCLEOTIDE SEQUENCE [LARGE SCALE GENOMIC DNA]</scope>
</reference>
<gene>
    <name evidence="1" type="ORF">A3C87_00970</name>
</gene>
<evidence type="ECO:0000313" key="1">
    <source>
        <dbReference type="EMBL" id="OGG62680.1"/>
    </source>
</evidence>
<proteinExistence type="predicted"/>
<sequence length="191" mass="21079">MKTHAHSLVAVLLALACTLLVGCSGAPIKYSTKQVNEKVLKHAVAKDGSLKEEFKARYARLAPGMTRKAAFAAMGIPEDASQVRLGVDEIRRLLYGETKVSSFEEAEKLRLYTEKLCGVTIPLESSRKSAYLSNAVYVGKALTGYKVALDFVYVCKDEILTFVQWRGSEHLEDRERSAMWLSVPAIKGLGH</sequence>
<evidence type="ECO:0000313" key="2">
    <source>
        <dbReference type="Proteomes" id="UP000176511"/>
    </source>
</evidence>
<protein>
    <submittedName>
        <fullName evidence="1">Uncharacterized protein</fullName>
    </submittedName>
</protein>
<dbReference type="STRING" id="1798491.A3C87_00970"/>
<comment type="caution">
    <text evidence="1">The sequence shown here is derived from an EMBL/GenBank/DDBJ whole genome shotgun (WGS) entry which is preliminary data.</text>
</comment>
<dbReference type="AlphaFoldDB" id="A0A1F6DN25"/>